<evidence type="ECO:0000256" key="1">
    <source>
        <dbReference type="SAM" id="MobiDB-lite"/>
    </source>
</evidence>
<evidence type="ECO:0000313" key="5">
    <source>
        <dbReference type="Proteomes" id="UP001209570"/>
    </source>
</evidence>
<organism evidence="4 5">
    <name type="scientific">Pythium insidiosum</name>
    <name type="common">Pythiosis disease agent</name>
    <dbReference type="NCBI Taxonomy" id="114742"/>
    <lineage>
        <taxon>Eukaryota</taxon>
        <taxon>Sar</taxon>
        <taxon>Stramenopiles</taxon>
        <taxon>Oomycota</taxon>
        <taxon>Peronosporomycetes</taxon>
        <taxon>Pythiales</taxon>
        <taxon>Pythiaceae</taxon>
        <taxon>Pythium</taxon>
    </lineage>
</organism>
<feature type="transmembrane region" description="Helical" evidence="2">
    <location>
        <begin position="210"/>
        <end position="233"/>
    </location>
</feature>
<keyword evidence="2" id="KW-1133">Transmembrane helix</keyword>
<dbReference type="Proteomes" id="UP001209570">
    <property type="component" value="Unassembled WGS sequence"/>
</dbReference>
<reference evidence="4" key="1">
    <citation type="submission" date="2021-12" db="EMBL/GenBank/DDBJ databases">
        <title>Prjna785345.</title>
        <authorList>
            <person name="Rujirawat T."/>
            <person name="Krajaejun T."/>
        </authorList>
    </citation>
    <scope>NUCLEOTIDE SEQUENCE</scope>
    <source>
        <strain evidence="4">Pi057C3</strain>
    </source>
</reference>
<name>A0AAD5LRK3_PYTIN</name>
<dbReference type="AlphaFoldDB" id="A0AAD5LRK3"/>
<evidence type="ECO:0000313" key="4">
    <source>
        <dbReference type="EMBL" id="KAJ0390240.1"/>
    </source>
</evidence>
<evidence type="ECO:0000256" key="3">
    <source>
        <dbReference type="SAM" id="SignalP"/>
    </source>
</evidence>
<evidence type="ECO:0000256" key="2">
    <source>
        <dbReference type="SAM" id="Phobius"/>
    </source>
</evidence>
<feature type="transmembrane region" description="Helical" evidence="2">
    <location>
        <begin position="105"/>
        <end position="126"/>
    </location>
</feature>
<feature type="chain" id="PRO_5042032119" description="Transmembrane protein" evidence="3">
    <location>
        <begin position="31"/>
        <end position="251"/>
    </location>
</feature>
<dbReference type="EMBL" id="JAKCXM010002402">
    <property type="protein sequence ID" value="KAJ0390240.1"/>
    <property type="molecule type" value="Genomic_DNA"/>
</dbReference>
<comment type="caution">
    <text evidence="4">The sequence shown here is derived from an EMBL/GenBank/DDBJ whole genome shotgun (WGS) entry which is preliminary data.</text>
</comment>
<evidence type="ECO:0008006" key="6">
    <source>
        <dbReference type="Google" id="ProtNLM"/>
    </source>
</evidence>
<keyword evidence="5" id="KW-1185">Reference proteome</keyword>
<keyword evidence="2" id="KW-0812">Transmembrane</keyword>
<accession>A0AAD5LRK3</accession>
<sequence>MPALVSSKRWRLTFLLLAFAFALSASLASAQSPTTQPPSGCEICRDKQDCSKAFMNQPVQDTCVRETTSTCKCLPGKKQSSSPVASNDSNSSSDKKKKEENKKKLWYIIGVLVFAGLVGLLVFMYCQRSSEDDHYDDYPAPQPEVVVQRTYVQEAPHYAAAPVYAPAPQYAAAPPQYVSAQPQYVAAQPHYTTAPAHSYSQSPRRGGGSFNGAGVAVGAAAGLVGGMLIGHALGDGGDSDDLDVGTYAGDF</sequence>
<keyword evidence="3" id="KW-0732">Signal</keyword>
<proteinExistence type="predicted"/>
<protein>
    <recommendedName>
        <fullName evidence="6">Transmembrane protein</fullName>
    </recommendedName>
</protein>
<feature type="region of interest" description="Disordered" evidence="1">
    <location>
        <begin position="73"/>
        <end position="97"/>
    </location>
</feature>
<gene>
    <name evidence="4" type="ORF">P43SY_010691</name>
</gene>
<keyword evidence="2" id="KW-0472">Membrane</keyword>
<feature type="signal peptide" evidence="3">
    <location>
        <begin position="1"/>
        <end position="30"/>
    </location>
</feature>